<feature type="chain" id="PRO_5046035997" description="Secreted protein" evidence="2">
    <location>
        <begin position="29"/>
        <end position="270"/>
    </location>
</feature>
<keyword evidence="4" id="KW-1185">Reference proteome</keyword>
<name>A0ABT0JU88_9ACTN</name>
<evidence type="ECO:0008006" key="5">
    <source>
        <dbReference type="Google" id="ProtNLM"/>
    </source>
</evidence>
<evidence type="ECO:0000256" key="2">
    <source>
        <dbReference type="SAM" id="SignalP"/>
    </source>
</evidence>
<accession>A0ABT0JU88</accession>
<dbReference type="RefSeq" id="WP_248823596.1">
    <property type="nucleotide sequence ID" value="NZ_JALKFT010000003.1"/>
</dbReference>
<dbReference type="EMBL" id="JALKFT010000003">
    <property type="protein sequence ID" value="MCK9875117.1"/>
    <property type="molecule type" value="Genomic_DNA"/>
</dbReference>
<evidence type="ECO:0000313" key="4">
    <source>
        <dbReference type="Proteomes" id="UP001201873"/>
    </source>
</evidence>
<feature type="signal peptide" evidence="2">
    <location>
        <begin position="1"/>
        <end position="28"/>
    </location>
</feature>
<comment type="caution">
    <text evidence="3">The sequence shown here is derived from an EMBL/GenBank/DDBJ whole genome shotgun (WGS) entry which is preliminary data.</text>
</comment>
<feature type="region of interest" description="Disordered" evidence="1">
    <location>
        <begin position="28"/>
        <end position="126"/>
    </location>
</feature>
<keyword evidence="2" id="KW-0732">Signal</keyword>
<proteinExistence type="predicted"/>
<reference evidence="3 4" key="1">
    <citation type="submission" date="2022-04" db="EMBL/GenBank/DDBJ databases">
        <title>Genome diversity in the genus Frankia.</title>
        <authorList>
            <person name="Carlos-Shanley C."/>
            <person name="Hahn D."/>
        </authorList>
    </citation>
    <scope>NUCLEOTIDE SEQUENCE [LARGE SCALE GENOMIC DNA]</scope>
    <source>
        <strain evidence="3 4">Ag45/Mut15</strain>
    </source>
</reference>
<evidence type="ECO:0000313" key="3">
    <source>
        <dbReference type="EMBL" id="MCK9875117.1"/>
    </source>
</evidence>
<feature type="compositionally biased region" description="Low complexity" evidence="1">
    <location>
        <begin position="28"/>
        <end position="101"/>
    </location>
</feature>
<protein>
    <recommendedName>
        <fullName evidence="5">Secreted protein</fullName>
    </recommendedName>
</protein>
<sequence length="270" mass="26604">MRSTGMRAMTAGFLGMAAIMLAAPAASAAPTIPGEPGSTPTTTATATVTPATGIAPAPTPTSTPGADATTTASPDASATPLGAGLLPGATATASASAEATPSGPPAPSVSPGIEVSATGKPSTGNEGLDRFLDLLPFRVPFDKEINGIEDIDINPLVLTFTCTGAEPSWQLRNTSDKSFGFGWFDTSLGGGILDIGPQQTVPLPSKAIAVIGSPWDAETKELLVAIPTIGVSNCAGVTPTTIPAIAAPVALPAAAPAAAVAVQAEPYYTG</sequence>
<gene>
    <name evidence="3" type="ORF">MXD59_04845</name>
</gene>
<evidence type="ECO:0000256" key="1">
    <source>
        <dbReference type="SAM" id="MobiDB-lite"/>
    </source>
</evidence>
<organism evidence="3 4">
    <name type="scientific">Frankia umida</name>
    <dbReference type="NCBI Taxonomy" id="573489"/>
    <lineage>
        <taxon>Bacteria</taxon>
        <taxon>Bacillati</taxon>
        <taxon>Actinomycetota</taxon>
        <taxon>Actinomycetes</taxon>
        <taxon>Frankiales</taxon>
        <taxon>Frankiaceae</taxon>
        <taxon>Frankia</taxon>
    </lineage>
</organism>
<dbReference type="Proteomes" id="UP001201873">
    <property type="component" value="Unassembled WGS sequence"/>
</dbReference>